<evidence type="ECO:0000313" key="1">
    <source>
        <dbReference type="EMBL" id="CEM09876.1"/>
    </source>
</evidence>
<dbReference type="EMBL" id="CDMY01000396">
    <property type="protein sequence ID" value="CEM09876.1"/>
    <property type="molecule type" value="Genomic_DNA"/>
</dbReference>
<keyword evidence="2" id="KW-1185">Reference proteome</keyword>
<organism evidence="1 2">
    <name type="scientific">Vitrella brassicaformis (strain CCMP3155)</name>
    <dbReference type="NCBI Taxonomy" id="1169540"/>
    <lineage>
        <taxon>Eukaryota</taxon>
        <taxon>Sar</taxon>
        <taxon>Alveolata</taxon>
        <taxon>Colpodellida</taxon>
        <taxon>Vitrellaceae</taxon>
        <taxon>Vitrella</taxon>
    </lineage>
</organism>
<dbReference type="OrthoDB" id="550575at2759"/>
<accession>A0A0G4FAB7</accession>
<name>A0A0G4FAB7_VITBC</name>
<dbReference type="InParanoid" id="A0A0G4FAB7"/>
<proteinExistence type="predicted"/>
<sequence length="533" mass="57992">MPLEGAYEWGKRAVRLRHLKVRYPSSRPKWCLGVWMSICEGHASGRAALVAEKKKQQESHGNGAAAELADQGTLEVLSFESVALRQRAGVMCEVVPVPASLVHLPALKTVTSLPSECAPARVDRQWSTPNLATLSITGCQKLDTEGGRAWLEGCHRLEDLDLSGIDEEDGKGKRLVEVLSGAFPPDGKCLASLRSLRGVDVSAAEKSGHHPFFPEIDSVRETLVQRGVRRTLKHIDLSRLLPMELLNSDECRVRVGTVADLMGAIMHGDFLSDEPRAFHTDHEVVIAAEVFVLWARVYYVGTHRSQCVKKIIADVAAQAGTVVYSGNSDPSAATCISFDTFPKAHTFEMAWSALASEEERATAVDIACSLPNLSRVEVGSQHRPLTSGAGAGVVAFLTKIKPLGSIDLTIHTTSASVMSTAGGGREWELGRHAAYISPIENLHLKVYGVTAAGVNVDAEDFYGCVLAMLASSTDLEFHVSTSIRIDDAALRAYLHKRFRSQYGLFNLQPGQEYKAECAGDDLLLKRRRRPMDG</sequence>
<dbReference type="SUPFAM" id="SSF52047">
    <property type="entry name" value="RNI-like"/>
    <property type="match status" value="1"/>
</dbReference>
<protein>
    <submittedName>
        <fullName evidence="1">Uncharacterized protein</fullName>
    </submittedName>
</protein>
<dbReference type="Proteomes" id="UP000041254">
    <property type="component" value="Unassembled WGS sequence"/>
</dbReference>
<dbReference type="VEuPathDB" id="CryptoDB:Vbra_14828"/>
<dbReference type="AlphaFoldDB" id="A0A0G4FAB7"/>
<dbReference type="PhylomeDB" id="A0A0G4FAB7"/>
<evidence type="ECO:0000313" key="2">
    <source>
        <dbReference type="Proteomes" id="UP000041254"/>
    </source>
</evidence>
<gene>
    <name evidence="1" type="ORF">Vbra_14828</name>
</gene>
<reference evidence="1 2" key="1">
    <citation type="submission" date="2014-11" db="EMBL/GenBank/DDBJ databases">
        <authorList>
            <person name="Zhu J."/>
            <person name="Qi W."/>
            <person name="Song R."/>
        </authorList>
    </citation>
    <scope>NUCLEOTIDE SEQUENCE [LARGE SCALE GENOMIC DNA]</scope>
</reference>